<dbReference type="GO" id="GO:0035556">
    <property type="term" value="P:intracellular signal transduction"/>
    <property type="evidence" value="ECO:0007669"/>
    <property type="project" value="InterPro"/>
</dbReference>
<feature type="transmembrane region" description="Helical" evidence="5">
    <location>
        <begin position="386"/>
        <end position="408"/>
    </location>
</feature>
<keyword evidence="3 5" id="KW-1133">Transmembrane helix</keyword>
<organism evidence="7 8">
    <name type="scientific">Parthenolecanium corni</name>
    <dbReference type="NCBI Taxonomy" id="536013"/>
    <lineage>
        <taxon>Eukaryota</taxon>
        <taxon>Metazoa</taxon>
        <taxon>Ecdysozoa</taxon>
        <taxon>Arthropoda</taxon>
        <taxon>Hexapoda</taxon>
        <taxon>Insecta</taxon>
        <taxon>Pterygota</taxon>
        <taxon>Neoptera</taxon>
        <taxon>Paraneoptera</taxon>
        <taxon>Hemiptera</taxon>
        <taxon>Sternorrhyncha</taxon>
        <taxon>Coccoidea</taxon>
        <taxon>Coccidae</taxon>
        <taxon>Parthenolecanium</taxon>
    </lineage>
</organism>
<dbReference type="PANTHER" id="PTHR22829:SF5">
    <property type="entry name" value="INTEGRAL MEMBRANE PROTEIN GPR155"/>
    <property type="match status" value="1"/>
</dbReference>
<reference evidence="7 8" key="1">
    <citation type="submission" date="2024-03" db="EMBL/GenBank/DDBJ databases">
        <title>Adaptation during the transition from Ophiocordyceps entomopathogen to insect associate is accompanied by gene loss and intensified selection.</title>
        <authorList>
            <person name="Ward C.M."/>
            <person name="Onetto C.A."/>
            <person name="Borneman A.R."/>
        </authorList>
    </citation>
    <scope>NUCLEOTIDE SEQUENCE [LARGE SCALE GENOMIC DNA]</scope>
    <source>
        <strain evidence="7">AWRI1</strain>
        <tissue evidence="7">Single Adult Female</tissue>
    </source>
</reference>
<dbReference type="Pfam" id="PF03547">
    <property type="entry name" value="Mem_trans"/>
    <property type="match status" value="1"/>
</dbReference>
<evidence type="ECO:0000313" key="8">
    <source>
        <dbReference type="Proteomes" id="UP001367676"/>
    </source>
</evidence>
<dbReference type="Proteomes" id="UP001367676">
    <property type="component" value="Unassembled WGS sequence"/>
</dbReference>
<comment type="subcellular location">
    <subcellularLocation>
        <location evidence="1">Membrane</location>
        <topology evidence="1">Multi-pass membrane protein</topology>
    </subcellularLocation>
</comment>
<dbReference type="GO" id="GO:0030514">
    <property type="term" value="P:negative regulation of BMP signaling pathway"/>
    <property type="evidence" value="ECO:0007669"/>
    <property type="project" value="TreeGrafter"/>
</dbReference>
<feature type="transmembrane region" description="Helical" evidence="5">
    <location>
        <begin position="355"/>
        <end position="374"/>
    </location>
</feature>
<dbReference type="InterPro" id="IPR004776">
    <property type="entry name" value="Mem_transp_PIN-like"/>
</dbReference>
<feature type="transmembrane region" description="Helical" evidence="5">
    <location>
        <begin position="211"/>
        <end position="234"/>
    </location>
</feature>
<evidence type="ECO:0000256" key="3">
    <source>
        <dbReference type="ARBA" id="ARBA00022989"/>
    </source>
</evidence>
<feature type="transmembrane region" description="Helical" evidence="5">
    <location>
        <begin position="14"/>
        <end position="32"/>
    </location>
</feature>
<evidence type="ECO:0000256" key="2">
    <source>
        <dbReference type="ARBA" id="ARBA00022692"/>
    </source>
</evidence>
<accession>A0AAN9TEM6</accession>
<evidence type="ECO:0000256" key="4">
    <source>
        <dbReference type="ARBA" id="ARBA00023136"/>
    </source>
</evidence>
<dbReference type="GO" id="GO:0016020">
    <property type="term" value="C:membrane"/>
    <property type="evidence" value="ECO:0007669"/>
    <property type="project" value="UniProtKB-SubCell"/>
</dbReference>
<evidence type="ECO:0000259" key="6">
    <source>
        <dbReference type="PROSITE" id="PS50186"/>
    </source>
</evidence>
<dbReference type="InterPro" id="IPR036388">
    <property type="entry name" value="WH-like_DNA-bd_sf"/>
</dbReference>
<dbReference type="PROSITE" id="PS50186">
    <property type="entry name" value="DEP"/>
    <property type="match status" value="1"/>
</dbReference>
<dbReference type="InterPro" id="IPR036390">
    <property type="entry name" value="WH_DNA-bd_sf"/>
</dbReference>
<protein>
    <recommendedName>
        <fullName evidence="6">DEP domain-containing protein</fullName>
    </recommendedName>
</protein>
<dbReference type="Gene3D" id="1.10.10.10">
    <property type="entry name" value="Winged helix-like DNA-binding domain superfamily/Winged helix DNA-binding domain"/>
    <property type="match status" value="1"/>
</dbReference>
<feature type="transmembrane region" description="Helical" evidence="5">
    <location>
        <begin position="451"/>
        <end position="470"/>
    </location>
</feature>
<gene>
    <name evidence="7" type="ORF">V9T40_004742</name>
</gene>
<feature type="transmembrane region" description="Helical" evidence="5">
    <location>
        <begin position="591"/>
        <end position="610"/>
    </location>
</feature>
<feature type="transmembrane region" description="Helical" evidence="5">
    <location>
        <begin position="74"/>
        <end position="96"/>
    </location>
</feature>
<name>A0AAN9TEM6_9HEMI</name>
<feature type="transmembrane region" description="Helical" evidence="5">
    <location>
        <begin position="630"/>
        <end position="647"/>
    </location>
</feature>
<dbReference type="InterPro" id="IPR051832">
    <property type="entry name" value="mTOR-Rac_regulators"/>
</dbReference>
<evidence type="ECO:0000256" key="5">
    <source>
        <dbReference type="SAM" id="Phobius"/>
    </source>
</evidence>
<keyword evidence="2 5" id="KW-0812">Transmembrane</keyword>
<feature type="transmembrane region" description="Helical" evidence="5">
    <location>
        <begin position="286"/>
        <end position="308"/>
    </location>
</feature>
<feature type="transmembrane region" description="Helical" evidence="5">
    <location>
        <begin position="490"/>
        <end position="513"/>
    </location>
</feature>
<evidence type="ECO:0000256" key="1">
    <source>
        <dbReference type="ARBA" id="ARBA00004141"/>
    </source>
</evidence>
<dbReference type="SMART" id="SM00049">
    <property type="entry name" value="DEP"/>
    <property type="match status" value="1"/>
</dbReference>
<feature type="transmembrane region" description="Helical" evidence="5">
    <location>
        <begin position="136"/>
        <end position="161"/>
    </location>
</feature>
<keyword evidence="4 5" id="KW-0472">Membrane</keyword>
<feature type="transmembrane region" description="Helical" evidence="5">
    <location>
        <begin position="706"/>
        <end position="723"/>
    </location>
</feature>
<keyword evidence="8" id="KW-1185">Reference proteome</keyword>
<feature type="transmembrane region" description="Helical" evidence="5">
    <location>
        <begin position="414"/>
        <end position="439"/>
    </location>
</feature>
<evidence type="ECO:0000313" key="7">
    <source>
        <dbReference type="EMBL" id="KAK7583779.1"/>
    </source>
</evidence>
<dbReference type="GO" id="GO:0055085">
    <property type="term" value="P:transmembrane transport"/>
    <property type="evidence" value="ECO:0007669"/>
    <property type="project" value="InterPro"/>
</dbReference>
<dbReference type="Pfam" id="PF00610">
    <property type="entry name" value="DEP"/>
    <property type="match status" value="1"/>
</dbReference>
<proteinExistence type="predicted"/>
<dbReference type="AlphaFoldDB" id="A0AAN9TEM6"/>
<feature type="transmembrane region" description="Helical" evidence="5">
    <location>
        <begin position="246"/>
        <end position="266"/>
    </location>
</feature>
<dbReference type="EMBL" id="JBBCAQ010000032">
    <property type="protein sequence ID" value="KAK7583779.1"/>
    <property type="molecule type" value="Genomic_DNA"/>
</dbReference>
<feature type="domain" description="DEP" evidence="6">
    <location>
        <begin position="693"/>
        <end position="768"/>
    </location>
</feature>
<dbReference type="InterPro" id="IPR000591">
    <property type="entry name" value="DEP_dom"/>
</dbReference>
<sequence length="770" mass="85818">MSKVDDDNGALDNLNLALIQCFAVIICGYVAGRTHLIMQRETSGLNTFVGKFSLPSLIFLSLCKLDLSAVNWMFIFAIFVSKTAIFFLVLIITILVTRPTNTARAGLLAIFCTQTNDFAIGVPIVDALYGSKHPDFVAYLYLLAPISLTILNPFGFVMMEIGKPRSTPNGSESSHWQMFRSIIRNIITNPIVFMTALGIVGNIAFSHKPPVVLDSILSVFGTAFTGTALMLLGLRMVGRVRTLQGTALLIPSLLIITKLLLTPLLMREIVALFLKDTNKPEVIQDLTTFSFLYGTIPSAPGVFVYATAYALDIDLIAASMVACTFLSAPLMFISAKMILASTLDPDRTKRLLITYNFNISILSIVGGIIVYCVFTSQKKCRFPHRITFFLVFTQILGCLGSVLCYYKVSYWPSLIEITSDMCSTLYTASLVIALLFIHARADQMLKNLQPALLILPLVIPLCLTMILIFINQAPVSCGGFPQPKETFEKVSTGLSISVLMFSLIVTVVCLVLAERNRRQNVRYSSLVDDDFPPSISGCVIPNSSVDQSDKCDNPFDPPIGDLGPVSSYQPNYLRHDSFNNAADEMQLLRHFVLLVFIACSFIVSLALQMWELVSDTQGGLYVEMSFIEITLKRGQALFAFCVFALDYRNVIKPFIKWLVKMWFGGEPVALPKWDALPYETRDICDQFVRQHLQKCKVDIEKTKWSLLFYGACFSGSSLVTWLIQNGVVRDNEEAGAYATKLLYGRVIRHIYNTEFFYNNPSVLYTFIADN</sequence>
<dbReference type="PANTHER" id="PTHR22829">
    <property type="entry name" value="DEP DOMAIN PROTEIN"/>
    <property type="match status" value="1"/>
</dbReference>
<feature type="transmembrane region" description="Helical" evidence="5">
    <location>
        <begin position="182"/>
        <end position="205"/>
    </location>
</feature>
<comment type="caution">
    <text evidence="7">The sequence shown here is derived from an EMBL/GenBank/DDBJ whole genome shotgun (WGS) entry which is preliminary data.</text>
</comment>
<dbReference type="SUPFAM" id="SSF46785">
    <property type="entry name" value="Winged helix' DNA-binding domain"/>
    <property type="match status" value="1"/>
</dbReference>
<feature type="transmembrane region" description="Helical" evidence="5">
    <location>
        <begin position="315"/>
        <end position="335"/>
    </location>
</feature>